<dbReference type="Gene3D" id="1.10.274.100">
    <property type="entry name" value="RNA polymerase Rpb1, domain 3"/>
    <property type="match status" value="1"/>
</dbReference>
<dbReference type="Gene3D" id="1.10.132.30">
    <property type="match status" value="1"/>
</dbReference>
<protein>
    <recommendedName>
        <fullName evidence="1">DNA-directed RNA polymerase</fullName>
        <ecNumber evidence="1">2.7.7.6</ecNumber>
    </recommendedName>
</protein>
<dbReference type="GO" id="GO:0000428">
    <property type="term" value="C:DNA-directed RNA polymerase complex"/>
    <property type="evidence" value="ECO:0007669"/>
    <property type="project" value="UniProtKB-KW"/>
</dbReference>
<accession>A0A1D6G7M3</accession>
<dbReference type="SUPFAM" id="SSF64484">
    <property type="entry name" value="beta and beta-prime subunits of DNA dependent RNA-polymerase"/>
    <property type="match status" value="1"/>
</dbReference>
<dbReference type="SMR" id="A0A1D6G7M3"/>
<dbReference type="EC" id="2.7.7.6" evidence="1"/>
<evidence type="ECO:0000256" key="2">
    <source>
        <dbReference type="ARBA" id="ARBA00022478"/>
    </source>
</evidence>
<dbReference type="GO" id="GO:0003899">
    <property type="term" value="F:DNA-directed RNA polymerase activity"/>
    <property type="evidence" value="ECO:0007669"/>
    <property type="project" value="UniProtKB-EC"/>
</dbReference>
<evidence type="ECO:0000256" key="1">
    <source>
        <dbReference type="ARBA" id="ARBA00012418"/>
    </source>
</evidence>
<gene>
    <name evidence="6" type="ORF">ZEAMMB73_Zm00001d012236</name>
</gene>
<keyword evidence="2" id="KW-0240">DNA-directed RNA polymerase</keyword>
<keyword evidence="3" id="KW-0808">Transferase</keyword>
<sequence>MYNSNIIKAQDVICMLTSQKNLLSTRKREKVGPDVAWKFFGHTQWLVNYCLLQNGLSIGNGDTIVDVSTMENIKDIISGAKNVVKELTKKAHEKKVDAEPGRTVME</sequence>
<evidence type="ECO:0000256" key="3">
    <source>
        <dbReference type="ARBA" id="ARBA00022679"/>
    </source>
</evidence>
<dbReference type="InParanoid" id="A0A1D6G7M3"/>
<dbReference type="InterPro" id="IPR042102">
    <property type="entry name" value="RNA_pol_Rpb1_3_sf"/>
</dbReference>
<evidence type="ECO:0000256" key="5">
    <source>
        <dbReference type="ARBA" id="ARBA00023163"/>
    </source>
</evidence>
<proteinExistence type="predicted"/>
<dbReference type="STRING" id="4577.A0A1D6G7M3"/>
<dbReference type="AlphaFoldDB" id="A0A1D6G7M3"/>
<keyword evidence="5" id="KW-0804">Transcription</keyword>
<reference evidence="6" key="1">
    <citation type="submission" date="2015-12" db="EMBL/GenBank/DDBJ databases">
        <title>Update maize B73 reference genome by single molecule sequencing technologies.</title>
        <authorList>
            <consortium name="Maize Genome Sequencing Project"/>
            <person name="Ware D."/>
        </authorList>
    </citation>
    <scope>NUCLEOTIDE SEQUENCE</scope>
    <source>
        <tissue evidence="6">Seedling</tissue>
    </source>
</reference>
<evidence type="ECO:0000313" key="6">
    <source>
        <dbReference type="EMBL" id="AQK99153.1"/>
    </source>
</evidence>
<organism evidence="6">
    <name type="scientific">Zea mays</name>
    <name type="common">Maize</name>
    <dbReference type="NCBI Taxonomy" id="4577"/>
    <lineage>
        <taxon>Eukaryota</taxon>
        <taxon>Viridiplantae</taxon>
        <taxon>Streptophyta</taxon>
        <taxon>Embryophyta</taxon>
        <taxon>Tracheophyta</taxon>
        <taxon>Spermatophyta</taxon>
        <taxon>Magnoliopsida</taxon>
        <taxon>Liliopsida</taxon>
        <taxon>Poales</taxon>
        <taxon>Poaceae</taxon>
        <taxon>PACMAD clade</taxon>
        <taxon>Panicoideae</taxon>
        <taxon>Andropogonodae</taxon>
        <taxon>Andropogoneae</taxon>
        <taxon>Tripsacinae</taxon>
        <taxon>Zea</taxon>
    </lineage>
</organism>
<name>A0A1D6G7M3_MAIZE</name>
<dbReference type="EMBL" id="CM000784">
    <property type="protein sequence ID" value="AQK99153.1"/>
    <property type="molecule type" value="Genomic_DNA"/>
</dbReference>
<dbReference type="InterPro" id="IPR038120">
    <property type="entry name" value="Rpb1_funnel_sf"/>
</dbReference>
<keyword evidence="4" id="KW-0548">Nucleotidyltransferase</keyword>
<evidence type="ECO:0000256" key="4">
    <source>
        <dbReference type="ARBA" id="ARBA00022695"/>
    </source>
</evidence>
<dbReference type="OMA" id="AQDVICM"/>